<dbReference type="PROSITE" id="PS50110">
    <property type="entry name" value="RESPONSE_REGULATORY"/>
    <property type="match status" value="1"/>
</dbReference>
<sequence length="244" mass="27855">MIRCVVVDDEPLARKLLGDFIEKTPVLKLEGIFSSALKSLELLNTKQIDVLFLDIQMPDITGIDFLKTLKKKPYVVFTTAYAEFALEGFELDVVDYLLKPFDFNRFLKSVNKITQRVESTITSIQATEKKTEQAVPIIFVKDGSKLVKIELDSVLFIKGTREYATIHTTDKKIMTLQTLKSLEEELPDNFIRVHNSYIIYIPAINTVSRNEIEIGGEVIPIGISYKKQFFEKLKSFFPGKDFNG</sequence>
<dbReference type="InterPro" id="IPR001789">
    <property type="entry name" value="Sig_transdc_resp-reg_receiver"/>
</dbReference>
<keyword evidence="4" id="KW-0238">DNA-binding</keyword>
<dbReference type="EMBL" id="JAHESD010000017">
    <property type="protein sequence ID" value="MBT1703626.1"/>
    <property type="molecule type" value="Genomic_DNA"/>
</dbReference>
<evidence type="ECO:0000256" key="1">
    <source>
        <dbReference type="PROSITE-ProRule" id="PRU00169"/>
    </source>
</evidence>
<dbReference type="InterPro" id="IPR046947">
    <property type="entry name" value="LytR-like"/>
</dbReference>
<feature type="domain" description="Response regulatory" evidence="2">
    <location>
        <begin position="3"/>
        <end position="114"/>
    </location>
</feature>
<gene>
    <name evidence="4" type="ORF">KK060_10070</name>
</gene>
<keyword evidence="5" id="KW-1185">Reference proteome</keyword>
<dbReference type="InterPro" id="IPR011006">
    <property type="entry name" value="CheY-like_superfamily"/>
</dbReference>
<accession>A0ABS5VQK6</accession>
<dbReference type="Gene3D" id="2.40.50.1020">
    <property type="entry name" value="LytTr DNA-binding domain"/>
    <property type="match status" value="1"/>
</dbReference>
<feature type="domain" description="HTH LytTR-type" evidence="3">
    <location>
        <begin position="138"/>
        <end position="199"/>
    </location>
</feature>
<evidence type="ECO:0000259" key="3">
    <source>
        <dbReference type="PROSITE" id="PS50930"/>
    </source>
</evidence>
<dbReference type="Gene3D" id="3.40.50.2300">
    <property type="match status" value="1"/>
</dbReference>
<dbReference type="PANTHER" id="PTHR37299:SF1">
    <property type="entry name" value="STAGE 0 SPORULATION PROTEIN A HOMOLOG"/>
    <property type="match status" value="1"/>
</dbReference>
<dbReference type="RefSeq" id="WP_254153587.1">
    <property type="nucleotide sequence ID" value="NZ_JAHESD010000017.1"/>
</dbReference>
<comment type="caution">
    <text evidence="4">The sequence shown here is derived from an EMBL/GenBank/DDBJ whole genome shotgun (WGS) entry which is preliminary data.</text>
</comment>
<organism evidence="4 5">
    <name type="scientific">Chryseosolibacter indicus</name>
    <dbReference type="NCBI Taxonomy" id="2782351"/>
    <lineage>
        <taxon>Bacteria</taxon>
        <taxon>Pseudomonadati</taxon>
        <taxon>Bacteroidota</taxon>
        <taxon>Cytophagia</taxon>
        <taxon>Cytophagales</taxon>
        <taxon>Chryseotaleaceae</taxon>
        <taxon>Chryseosolibacter</taxon>
    </lineage>
</organism>
<dbReference type="InterPro" id="IPR007492">
    <property type="entry name" value="LytTR_DNA-bd_dom"/>
</dbReference>
<feature type="modified residue" description="4-aspartylphosphate" evidence="1">
    <location>
        <position position="54"/>
    </location>
</feature>
<evidence type="ECO:0000259" key="2">
    <source>
        <dbReference type="PROSITE" id="PS50110"/>
    </source>
</evidence>
<dbReference type="Proteomes" id="UP000772618">
    <property type="component" value="Unassembled WGS sequence"/>
</dbReference>
<dbReference type="PANTHER" id="PTHR37299">
    <property type="entry name" value="TRANSCRIPTIONAL REGULATOR-RELATED"/>
    <property type="match status" value="1"/>
</dbReference>
<dbReference type="SMART" id="SM00448">
    <property type="entry name" value="REC"/>
    <property type="match status" value="1"/>
</dbReference>
<dbReference type="GO" id="GO:0003677">
    <property type="term" value="F:DNA binding"/>
    <property type="evidence" value="ECO:0007669"/>
    <property type="project" value="UniProtKB-KW"/>
</dbReference>
<dbReference type="SMART" id="SM00850">
    <property type="entry name" value="LytTR"/>
    <property type="match status" value="1"/>
</dbReference>
<evidence type="ECO:0000313" key="5">
    <source>
        <dbReference type="Proteomes" id="UP000772618"/>
    </source>
</evidence>
<dbReference type="SUPFAM" id="SSF52172">
    <property type="entry name" value="CheY-like"/>
    <property type="match status" value="1"/>
</dbReference>
<dbReference type="PROSITE" id="PS50930">
    <property type="entry name" value="HTH_LYTTR"/>
    <property type="match status" value="1"/>
</dbReference>
<keyword evidence="1" id="KW-0597">Phosphoprotein</keyword>
<name>A0ABS5VQK6_9BACT</name>
<reference evidence="4 5" key="1">
    <citation type="submission" date="2021-05" db="EMBL/GenBank/DDBJ databases">
        <title>A Polyphasic approach of four new species of the genus Ohtaekwangia: Ohtaekwangia histidinii sp. nov., Ohtaekwangia cretensis sp. nov., Ohtaekwangia indiensis sp. nov., Ohtaekwangia reichenbachii sp. nov. from diverse environment.</title>
        <authorList>
            <person name="Octaviana S."/>
        </authorList>
    </citation>
    <scope>NUCLEOTIDE SEQUENCE [LARGE SCALE GENOMIC DNA]</scope>
    <source>
        <strain evidence="4 5">PWU20</strain>
    </source>
</reference>
<dbReference type="Pfam" id="PF04397">
    <property type="entry name" value="LytTR"/>
    <property type="match status" value="1"/>
</dbReference>
<proteinExistence type="predicted"/>
<protein>
    <submittedName>
        <fullName evidence="4">LytTR family DNA-binding domain-containing protein</fullName>
    </submittedName>
</protein>
<dbReference type="Pfam" id="PF00072">
    <property type="entry name" value="Response_reg"/>
    <property type="match status" value="1"/>
</dbReference>
<evidence type="ECO:0000313" key="4">
    <source>
        <dbReference type="EMBL" id="MBT1703626.1"/>
    </source>
</evidence>